<organism evidence="8 9">
    <name type="scientific">Plakobranchus ocellatus</name>
    <dbReference type="NCBI Taxonomy" id="259542"/>
    <lineage>
        <taxon>Eukaryota</taxon>
        <taxon>Metazoa</taxon>
        <taxon>Spiralia</taxon>
        <taxon>Lophotrochozoa</taxon>
        <taxon>Mollusca</taxon>
        <taxon>Gastropoda</taxon>
        <taxon>Heterobranchia</taxon>
        <taxon>Euthyneura</taxon>
        <taxon>Panpulmonata</taxon>
        <taxon>Sacoglossa</taxon>
        <taxon>Placobranchoidea</taxon>
        <taxon>Plakobranchidae</taxon>
        <taxon>Plakobranchus</taxon>
    </lineage>
</organism>
<keyword evidence="9" id="KW-1185">Reference proteome</keyword>
<keyword evidence="5" id="KW-0175">Coiled coil</keyword>
<evidence type="ECO:0000313" key="9">
    <source>
        <dbReference type="Proteomes" id="UP000735302"/>
    </source>
</evidence>
<keyword evidence="3" id="KW-0862">Zinc</keyword>
<feature type="region of interest" description="Disordered" evidence="6">
    <location>
        <begin position="381"/>
        <end position="406"/>
    </location>
</feature>
<dbReference type="AlphaFoldDB" id="A0AAV3YKY4"/>
<dbReference type="InterPro" id="IPR036443">
    <property type="entry name" value="Znf_RanBP2_sf"/>
</dbReference>
<protein>
    <submittedName>
        <fullName evidence="8">Tnfaip3-interacting protein 1-like</fullName>
    </submittedName>
</protein>
<dbReference type="EMBL" id="BLXT01001108">
    <property type="protein sequence ID" value="GFN83154.1"/>
    <property type="molecule type" value="Genomic_DNA"/>
</dbReference>
<evidence type="ECO:0000256" key="5">
    <source>
        <dbReference type="SAM" id="Coils"/>
    </source>
</evidence>
<evidence type="ECO:0000256" key="1">
    <source>
        <dbReference type="ARBA" id="ARBA00022723"/>
    </source>
</evidence>
<feature type="compositionally biased region" description="Polar residues" evidence="6">
    <location>
        <begin position="381"/>
        <end position="390"/>
    </location>
</feature>
<dbReference type="SMART" id="SM00547">
    <property type="entry name" value="ZnF_RBZ"/>
    <property type="match status" value="1"/>
</dbReference>
<gene>
    <name evidence="8" type="ORF">PoB_000966000</name>
</gene>
<dbReference type="InterPro" id="IPR001876">
    <property type="entry name" value="Znf_RanBP2"/>
</dbReference>
<evidence type="ECO:0000256" key="3">
    <source>
        <dbReference type="ARBA" id="ARBA00022833"/>
    </source>
</evidence>
<dbReference type="Gene3D" id="2.30.30.380">
    <property type="entry name" value="Zn-finger domain of Sec23/24"/>
    <property type="match status" value="1"/>
</dbReference>
<accession>A0AAV3YKY4</accession>
<comment type="caution">
    <text evidence="8">The sequence shown here is derived from an EMBL/GenBank/DDBJ whole genome shotgun (WGS) entry which is preliminary data.</text>
</comment>
<feature type="coiled-coil region" evidence="5">
    <location>
        <begin position="223"/>
        <end position="295"/>
    </location>
</feature>
<dbReference type="PROSITE" id="PS01358">
    <property type="entry name" value="ZF_RANBP2_1"/>
    <property type="match status" value="1"/>
</dbReference>
<keyword evidence="2 4" id="KW-0863">Zinc-finger</keyword>
<evidence type="ECO:0000256" key="2">
    <source>
        <dbReference type="ARBA" id="ARBA00022771"/>
    </source>
</evidence>
<proteinExistence type="predicted"/>
<evidence type="ECO:0000256" key="4">
    <source>
        <dbReference type="PROSITE-ProRule" id="PRU00322"/>
    </source>
</evidence>
<reference evidence="8 9" key="1">
    <citation type="journal article" date="2021" name="Elife">
        <title>Chloroplast acquisition without the gene transfer in kleptoplastic sea slugs, Plakobranchus ocellatus.</title>
        <authorList>
            <person name="Maeda T."/>
            <person name="Takahashi S."/>
            <person name="Yoshida T."/>
            <person name="Shimamura S."/>
            <person name="Takaki Y."/>
            <person name="Nagai Y."/>
            <person name="Toyoda A."/>
            <person name="Suzuki Y."/>
            <person name="Arimoto A."/>
            <person name="Ishii H."/>
            <person name="Satoh N."/>
            <person name="Nishiyama T."/>
            <person name="Hasebe M."/>
            <person name="Maruyama T."/>
            <person name="Minagawa J."/>
            <person name="Obokata J."/>
            <person name="Shigenobu S."/>
        </authorList>
    </citation>
    <scope>NUCLEOTIDE SEQUENCE [LARGE SCALE GENOMIC DNA]</scope>
</reference>
<evidence type="ECO:0000313" key="8">
    <source>
        <dbReference type="EMBL" id="GFN83154.1"/>
    </source>
</evidence>
<dbReference type="PROSITE" id="PS50199">
    <property type="entry name" value="ZF_RANBP2_2"/>
    <property type="match status" value="1"/>
</dbReference>
<feature type="domain" description="RanBP2-type" evidence="7">
    <location>
        <begin position="339"/>
        <end position="368"/>
    </location>
</feature>
<sequence>MEKKLSLKPEDNNLSPASYYVFQSSFSNGGNKLLPEKAEIQRLQVQLQQISEKNHPKLLAELREEIRHLKEENRVLQQSVSLAQGKQQRQAHQSFQNGAETEPGWVTVAKTLENNEETASLMLYPDSPLMKRIDELQNTNAKLFKANKDWHTKWEALRQSKQTEQEQLVSQLKDSEETNRRLKSEILSLENKLREEGEKVRNSKLKEKDAEIALLKNQLTLFMQDFEKEKKEKTVYKEQLRAKDSTKFHLEDKLQSLETELQVKDNQLKASLKQLEILQQKIVGLKNELREEKRKAAANRQLYQSGVPTAFYPSNAGKPYSTLSSSQFALGPRRGPEELPGAWTCPDCTYINYPDRTVCDICGLTKSLGAESLQYETGELQSRGNPQLNMGRNVPDRASDVEVDSA</sequence>
<dbReference type="SUPFAM" id="SSF90209">
    <property type="entry name" value="Ran binding protein zinc finger-like"/>
    <property type="match status" value="1"/>
</dbReference>
<name>A0AAV3YKY4_9GAST</name>
<dbReference type="GO" id="GO:0008270">
    <property type="term" value="F:zinc ion binding"/>
    <property type="evidence" value="ECO:0007669"/>
    <property type="project" value="UniProtKB-KW"/>
</dbReference>
<keyword evidence="1" id="KW-0479">Metal-binding</keyword>
<dbReference type="Pfam" id="PF00641">
    <property type="entry name" value="Zn_ribbon_RanBP"/>
    <property type="match status" value="1"/>
</dbReference>
<feature type="coiled-coil region" evidence="5">
    <location>
        <begin position="165"/>
        <end position="199"/>
    </location>
</feature>
<dbReference type="Proteomes" id="UP000735302">
    <property type="component" value="Unassembled WGS sequence"/>
</dbReference>
<evidence type="ECO:0000256" key="6">
    <source>
        <dbReference type="SAM" id="MobiDB-lite"/>
    </source>
</evidence>
<evidence type="ECO:0000259" key="7">
    <source>
        <dbReference type="PROSITE" id="PS50199"/>
    </source>
</evidence>